<dbReference type="InterPro" id="IPR019931">
    <property type="entry name" value="LPXTG_anchor"/>
</dbReference>
<feature type="chain" id="PRO_5030954410" evidence="7">
    <location>
        <begin position="31"/>
        <end position="409"/>
    </location>
</feature>
<protein>
    <submittedName>
        <fullName evidence="9">TQXA domain-containing protein/LPXTG-motif cell wall-anchored protein</fullName>
    </submittedName>
</protein>
<keyword evidence="6" id="KW-0472">Membrane</keyword>
<dbReference type="NCBIfam" id="TIGR03934">
    <property type="entry name" value="TQXA_dom"/>
    <property type="match status" value="1"/>
</dbReference>
<evidence type="ECO:0000256" key="3">
    <source>
        <dbReference type="ARBA" id="ARBA00022729"/>
    </source>
</evidence>
<dbReference type="NCBIfam" id="TIGR01167">
    <property type="entry name" value="LPXTG_anchor"/>
    <property type="match status" value="1"/>
</dbReference>
<evidence type="ECO:0000256" key="7">
    <source>
        <dbReference type="SAM" id="SignalP"/>
    </source>
</evidence>
<feature type="compositionally biased region" description="Low complexity" evidence="5">
    <location>
        <begin position="333"/>
        <end position="367"/>
    </location>
</feature>
<feature type="region of interest" description="Disordered" evidence="5">
    <location>
        <begin position="333"/>
        <end position="372"/>
    </location>
</feature>
<feature type="transmembrane region" description="Helical" evidence="6">
    <location>
        <begin position="381"/>
        <end position="402"/>
    </location>
</feature>
<organism evidence="9 10">
    <name type="scientific">Saccharothrix violaceirubra</name>
    <dbReference type="NCBI Taxonomy" id="413306"/>
    <lineage>
        <taxon>Bacteria</taxon>
        <taxon>Bacillati</taxon>
        <taxon>Actinomycetota</taxon>
        <taxon>Actinomycetes</taxon>
        <taxon>Pseudonocardiales</taxon>
        <taxon>Pseudonocardiaceae</taxon>
        <taxon>Saccharothrix</taxon>
    </lineage>
</organism>
<name>A0A7W7TC32_9PSEU</name>
<dbReference type="InterPro" id="IPR023849">
    <property type="entry name" value="TQXA_dom"/>
</dbReference>
<evidence type="ECO:0000256" key="4">
    <source>
        <dbReference type="ARBA" id="ARBA00023088"/>
    </source>
</evidence>
<sequence>MAHRLTLKRVGAAVLGASLVLMSGALPALADPVKIVPHPPANEQGMGVHLVGKKDAVNTELIGVKVTSDGKSQTLKTYCVELPTPLEDTTPLHEVPWDQHPNPDTKFKQNAAKVNWVLTHGYPRLTVDEARTKFGLPDLKSSSLIAATQAAVWHYSDGAELTKPDATAEPADVDAHVVKVYDYLTGDDNTGEAEPKPTLDIKPDETVHGKAGERIGPFTVTTTAKQIVLKADLPAGVKLVDKDGKELPYVKAGDAAAKAAPADVTVTDVYIQVEAGTKAGEAEFTVEATATLSQGRLFVSEDRNKKTQSLIVVTPVDVDVRDTAKADWTEVVTTTTTAPSTTPAPTTTQAPSTTPAPTTTTTQAPTTGGQDDDLASTGASIFVPLLIGLGLLGAGAAALIIVRRRKSAA</sequence>
<dbReference type="EMBL" id="JACHJS010000001">
    <property type="protein sequence ID" value="MBB4969045.1"/>
    <property type="molecule type" value="Genomic_DNA"/>
</dbReference>
<feature type="domain" description="Gram-positive cocci surface proteins LPxTG" evidence="8">
    <location>
        <begin position="374"/>
        <end position="409"/>
    </location>
</feature>
<evidence type="ECO:0000256" key="1">
    <source>
        <dbReference type="ARBA" id="ARBA00022512"/>
    </source>
</evidence>
<keyword evidence="4" id="KW-0572">Peptidoglycan-anchor</keyword>
<keyword evidence="6" id="KW-0812">Transmembrane</keyword>
<evidence type="ECO:0000313" key="9">
    <source>
        <dbReference type="EMBL" id="MBB4969045.1"/>
    </source>
</evidence>
<comment type="caution">
    <text evidence="9">The sequence shown here is derived from an EMBL/GenBank/DDBJ whole genome shotgun (WGS) entry which is preliminary data.</text>
</comment>
<keyword evidence="2" id="KW-0964">Secreted</keyword>
<accession>A0A7W7TC32</accession>
<reference evidence="9 10" key="1">
    <citation type="submission" date="2020-08" db="EMBL/GenBank/DDBJ databases">
        <title>Sequencing the genomes of 1000 actinobacteria strains.</title>
        <authorList>
            <person name="Klenk H.-P."/>
        </authorList>
    </citation>
    <scope>NUCLEOTIDE SEQUENCE [LARGE SCALE GENOMIC DNA]</scope>
    <source>
        <strain evidence="9 10">DSM 45084</strain>
    </source>
</reference>
<evidence type="ECO:0000256" key="2">
    <source>
        <dbReference type="ARBA" id="ARBA00022525"/>
    </source>
</evidence>
<evidence type="ECO:0000256" key="5">
    <source>
        <dbReference type="SAM" id="MobiDB-lite"/>
    </source>
</evidence>
<dbReference type="Pfam" id="PF08341">
    <property type="entry name" value="TED"/>
    <property type="match status" value="1"/>
</dbReference>
<keyword evidence="10" id="KW-1185">Reference proteome</keyword>
<dbReference type="PROSITE" id="PS50847">
    <property type="entry name" value="GRAM_POS_ANCHORING"/>
    <property type="match status" value="1"/>
</dbReference>
<evidence type="ECO:0000313" key="10">
    <source>
        <dbReference type="Proteomes" id="UP000542674"/>
    </source>
</evidence>
<keyword evidence="1" id="KW-0134">Cell wall</keyword>
<evidence type="ECO:0000259" key="8">
    <source>
        <dbReference type="PROSITE" id="PS50847"/>
    </source>
</evidence>
<dbReference type="Proteomes" id="UP000542674">
    <property type="component" value="Unassembled WGS sequence"/>
</dbReference>
<evidence type="ECO:0000256" key="6">
    <source>
        <dbReference type="SAM" id="Phobius"/>
    </source>
</evidence>
<keyword evidence="6" id="KW-1133">Transmembrane helix</keyword>
<dbReference type="AlphaFoldDB" id="A0A7W7TC32"/>
<keyword evidence="3 7" id="KW-0732">Signal</keyword>
<dbReference type="InterPro" id="IPR013552">
    <property type="entry name" value="Thioester_dom"/>
</dbReference>
<dbReference type="RefSeq" id="WP_184674759.1">
    <property type="nucleotide sequence ID" value="NZ_BAABAI010000043.1"/>
</dbReference>
<dbReference type="Gene3D" id="1.10.150.480">
    <property type="match status" value="1"/>
</dbReference>
<feature type="signal peptide" evidence="7">
    <location>
        <begin position="1"/>
        <end position="30"/>
    </location>
</feature>
<proteinExistence type="predicted"/>
<gene>
    <name evidence="9" type="ORF">F4559_006404</name>
</gene>